<feature type="compositionally biased region" description="Polar residues" evidence="10">
    <location>
        <begin position="775"/>
        <end position="795"/>
    </location>
</feature>
<feature type="compositionally biased region" description="Acidic residues" evidence="10">
    <location>
        <begin position="764"/>
        <end position="773"/>
    </location>
</feature>
<dbReference type="PANTHER" id="PTHR13578">
    <property type="entry name" value="ADDITIONAL SEX COMBS LIKE PROTEIN ASXL"/>
    <property type="match status" value="1"/>
</dbReference>
<evidence type="ECO:0000256" key="3">
    <source>
        <dbReference type="ARBA" id="ARBA00022491"/>
    </source>
</evidence>
<dbReference type="InParanoid" id="A0A4W3JLI2"/>
<dbReference type="GO" id="GO:0045944">
    <property type="term" value="P:positive regulation of transcription by RNA polymerase II"/>
    <property type="evidence" value="ECO:0007669"/>
    <property type="project" value="TreeGrafter"/>
</dbReference>
<dbReference type="Proteomes" id="UP000314986">
    <property type="component" value="Unassembled WGS sequence"/>
</dbReference>
<keyword evidence="8" id="KW-0804">Transcription</keyword>
<feature type="compositionally biased region" description="Polar residues" evidence="10">
    <location>
        <begin position="144"/>
        <end position="161"/>
    </location>
</feature>
<dbReference type="GeneTree" id="ENSGT00520000055578"/>
<feature type="compositionally biased region" description="Low complexity" evidence="10">
    <location>
        <begin position="641"/>
        <end position="657"/>
    </location>
</feature>
<feature type="compositionally biased region" description="Basic and acidic residues" evidence="10">
    <location>
        <begin position="717"/>
        <end position="732"/>
    </location>
</feature>
<reference evidence="14" key="2">
    <citation type="journal article" date="2007" name="PLoS Biol.">
        <title>Survey sequencing and comparative analysis of the elephant shark (Callorhinchus milii) genome.</title>
        <authorList>
            <person name="Venkatesh B."/>
            <person name="Kirkness E.F."/>
            <person name="Loh Y.H."/>
            <person name="Halpern A.L."/>
            <person name="Lee A.P."/>
            <person name="Johnson J."/>
            <person name="Dandona N."/>
            <person name="Viswanathan L.D."/>
            <person name="Tay A."/>
            <person name="Venter J.C."/>
            <person name="Strausberg R.L."/>
            <person name="Brenner S."/>
        </authorList>
    </citation>
    <scope>NUCLEOTIDE SEQUENCE [LARGE SCALE GENOMIC DNA]</scope>
</reference>
<dbReference type="Pfam" id="PF05066">
    <property type="entry name" value="HARE-HTH"/>
    <property type="match status" value="1"/>
</dbReference>
<feature type="region of interest" description="Disordered" evidence="10">
    <location>
        <begin position="1239"/>
        <end position="1263"/>
    </location>
</feature>
<dbReference type="GO" id="GO:0008270">
    <property type="term" value="F:zinc ion binding"/>
    <property type="evidence" value="ECO:0007669"/>
    <property type="project" value="UniProtKB-KW"/>
</dbReference>
<keyword evidence="5" id="KW-0863">Zinc-finger</keyword>
<feature type="compositionally biased region" description="Acidic residues" evidence="10">
    <location>
        <begin position="115"/>
        <end position="127"/>
    </location>
</feature>
<reference evidence="14" key="1">
    <citation type="journal article" date="2006" name="Science">
        <title>Ancient noncoding elements conserved in the human genome.</title>
        <authorList>
            <person name="Venkatesh B."/>
            <person name="Kirkness E.F."/>
            <person name="Loh Y.H."/>
            <person name="Halpern A.L."/>
            <person name="Lee A.P."/>
            <person name="Johnson J."/>
            <person name="Dandona N."/>
            <person name="Viswanathan L.D."/>
            <person name="Tay A."/>
            <person name="Venter J.C."/>
            <person name="Strausberg R.L."/>
            <person name="Brenner S."/>
        </authorList>
    </citation>
    <scope>NUCLEOTIDE SEQUENCE [LARGE SCALE GENOMIC DNA]</scope>
</reference>
<keyword evidence="4" id="KW-0479">Metal-binding</keyword>
<evidence type="ECO:0000313" key="14">
    <source>
        <dbReference type="Proteomes" id="UP000314986"/>
    </source>
</evidence>
<feature type="compositionally biased region" description="Basic and acidic residues" evidence="10">
    <location>
        <begin position="569"/>
        <end position="582"/>
    </location>
</feature>
<dbReference type="InterPro" id="IPR024811">
    <property type="entry name" value="ASX/ASX-like"/>
</dbReference>
<organism evidence="13 14">
    <name type="scientific">Callorhinchus milii</name>
    <name type="common">Ghost shark</name>
    <dbReference type="NCBI Taxonomy" id="7868"/>
    <lineage>
        <taxon>Eukaryota</taxon>
        <taxon>Metazoa</taxon>
        <taxon>Chordata</taxon>
        <taxon>Craniata</taxon>
        <taxon>Vertebrata</taxon>
        <taxon>Chondrichthyes</taxon>
        <taxon>Holocephali</taxon>
        <taxon>Chimaeriformes</taxon>
        <taxon>Callorhinchidae</taxon>
        <taxon>Callorhinchus</taxon>
    </lineage>
</organism>
<name>A0A4W3JLI2_CALMI</name>
<feature type="compositionally biased region" description="Basic residues" evidence="10">
    <location>
        <begin position="167"/>
        <end position="182"/>
    </location>
</feature>
<sequence>MQGLLVVVQRFINISIVSLFLKKSFDTSWMCICPQVLENYSDAPMTPKQILHVIETERLKEMSGTSPLACLNAMLHTNSRADDGMFYRLPGRMGLYTLKKDALLWSKNIPIGDGEGYEDGPDLESCDSNETSTTGEENDVSPGSDETSSNASCSTEVQAKQVSPGKHGSHKASAKQQPKKKIGVPVMMSKSIPRVVLTPLKVNGEHVESASGKSRAHTDGESSSALSSSSCTVASSAAQYSRADTSSCVRVFVFLQTGQMKRNRGEEIDVETPGSILVNTNLRALINSRTFASLPLHFQQQLLFLLPDVDQQVGNDGTMRLCSSALNNEFFTSAAQGWKQRLAEGEFTPEMQLRLRQEMEKEKKVEQWKEKFFEDYYGQRPQHRPEESLRKCTRSAKAELKCRVKRAVLKEMELSPEPQPEPQPKPEPNESADVSLPSRDSRGREKCSQEVQVIEPPGAARVNKSEPCPERNREEAIPSKSDPDPKPAPEKPVVSQERPERDPEPVSPRPVSPQPDARAAAWKSEPEHSCAEAKEQKRKSAEPSASTSGPEKKPRLDEHQSFRTPIDSFRTEREQPTREEPKVPPIRIQLSRIKPPWVVKGQPAYQIRPRIVSPAGAGPGGGGGGSRERTGARTLADIKARAQQARAQREAASAAAASGGGLEGEGEGAGGDGGGAIAHPDGRTTAPEPSVAQHQPGAQLRQAGASGSTEEPGIGRSADRKQSVVAEDRDPARYSVLAADNDDDRPPGPECDVPLVVSPTNTVVEEEEEEEDGNSGRQTLVLSLSQTDLRVQTPDSVDLSGDGFLPETEETPCQATEPSIAVTITTATATPGSSPSSGCETDAPSSTDRPSLPSAPPIESPEAEGGIPGPGMVAPSPPEPVETVAEGSRCCSELEECDRLEAGTLGESSSGPSLVEQRAGTSVIVSASPPAKGKLPAPGEGAVKERDTEQRQAEEEGVRPQTEPSVSLPELGPRERLASRVLQRSGGSDTDQSHAMRSQLLTGSFPRHDLGEGAMDHARGPDCPYVSDSAESCPGFPRLSQEGPRERAPDPTSTTTPQPYPAEAPLLPGADGHRRPGLGGLGSSRPLSSVEANNPLVTQLLQGSLPLEKVLPLSNSSTKLEITRLAGPPPESPPLRPEPSPGQTDPRGGDESTELHPHKAPARESRDIIVQKRPELIRQWAATLPRKPLMQTRVVLERESRSQGEGFISQEQLNRALILSGAVEESGVRGPQAVCGFENGGKETGLKGPLNTRGPGSQRSGPETLKQIGAVTGYYVPSGRLDGTRNAIFGSVIAKARGYPHLAAHKDGGFRVTEVIKVQSKGPGAEHPEKLVGLVGTDCLPALALRRDWLPRLREGFKVIKTEGLPACRGMSKSQDIVSLKGGTHFPLDPKDKLRLVSSVQVDSAIGKAIRESGLQFQRSADCSPTPSPFSVQQQLYGKLPKLSFSSTGFSHIASASVSELSAGSFPASIAGSMMSLSQKANFASHNSALSGQTFAGNTSVEEMTLKCSCRLKAMIMCKGCGAFCHDDCIGPSKLCVSCLVVR</sequence>
<dbReference type="STRING" id="7868.ENSCMIP00000040236"/>
<feature type="compositionally biased region" description="Low complexity" evidence="10">
    <location>
        <begin position="818"/>
        <end position="838"/>
    </location>
</feature>
<keyword evidence="3" id="KW-0678">Repressor</keyword>
<dbReference type="InterPro" id="IPR026905">
    <property type="entry name" value="ASX-like_PHD"/>
</dbReference>
<feature type="compositionally biased region" description="Basic and acidic residues" evidence="10">
    <location>
        <begin position="439"/>
        <end position="448"/>
    </location>
</feature>
<evidence type="ECO:0000256" key="9">
    <source>
        <dbReference type="ARBA" id="ARBA00023242"/>
    </source>
</evidence>
<dbReference type="OMA" id="TSWMCIC"/>
<dbReference type="Pfam" id="PF13919">
    <property type="entry name" value="ASXH"/>
    <property type="match status" value="1"/>
</dbReference>
<feature type="compositionally biased region" description="Basic and acidic residues" evidence="10">
    <location>
        <begin position="1147"/>
        <end position="1165"/>
    </location>
</feature>
<dbReference type="PANTHER" id="PTHR13578:SF19">
    <property type="entry name" value="POLYCOMB GROUP PROTEIN ASXL1"/>
    <property type="match status" value="1"/>
</dbReference>
<dbReference type="InterPro" id="IPR044867">
    <property type="entry name" value="DEUBAD_dom"/>
</dbReference>
<accession>A0A4W3JLI2</accession>
<feature type="compositionally biased region" description="Pro residues" evidence="10">
    <location>
        <begin position="417"/>
        <end position="426"/>
    </location>
</feature>
<gene>
    <name evidence="13" type="primary">LOC103173111</name>
</gene>
<dbReference type="InterPro" id="IPR007759">
    <property type="entry name" value="Asxl_HARE-HTH"/>
</dbReference>
<feature type="compositionally biased region" description="Basic and acidic residues" evidence="10">
    <location>
        <begin position="626"/>
        <end position="640"/>
    </location>
</feature>
<evidence type="ECO:0008006" key="15">
    <source>
        <dbReference type="Google" id="ProtNLM"/>
    </source>
</evidence>
<dbReference type="Pfam" id="PF13922">
    <property type="entry name" value="PHD_3"/>
    <property type="match status" value="1"/>
</dbReference>
<feature type="region of interest" description="Disordered" evidence="10">
    <location>
        <begin position="609"/>
        <end position="890"/>
    </location>
</feature>
<keyword evidence="9" id="KW-0539">Nucleus</keyword>
<comment type="similarity">
    <text evidence="2">Belongs to the Asx family.</text>
</comment>
<dbReference type="InterPro" id="IPR028020">
    <property type="entry name" value="ASX_DEUBAD_dom"/>
</dbReference>
<evidence type="ECO:0000256" key="7">
    <source>
        <dbReference type="ARBA" id="ARBA00023015"/>
    </source>
</evidence>
<evidence type="ECO:0000259" key="12">
    <source>
        <dbReference type="PROSITE" id="PS51916"/>
    </source>
</evidence>
<feature type="compositionally biased region" description="Basic and acidic residues" evidence="10">
    <location>
        <begin position="942"/>
        <end position="958"/>
    </location>
</feature>
<evidence type="ECO:0000256" key="5">
    <source>
        <dbReference type="ARBA" id="ARBA00022771"/>
    </source>
</evidence>
<feature type="compositionally biased region" description="Basic and acidic residues" evidence="10">
    <location>
        <begin position="550"/>
        <end position="561"/>
    </location>
</feature>
<evidence type="ECO:0000256" key="1">
    <source>
        <dbReference type="ARBA" id="ARBA00004123"/>
    </source>
</evidence>
<evidence type="ECO:0000256" key="10">
    <source>
        <dbReference type="SAM" id="MobiDB-lite"/>
    </source>
</evidence>
<feature type="compositionally biased region" description="Polar residues" evidence="10">
    <location>
        <begin position="985"/>
        <end position="1002"/>
    </location>
</feature>
<reference evidence="13" key="4">
    <citation type="submission" date="2025-08" db="UniProtKB">
        <authorList>
            <consortium name="Ensembl"/>
        </authorList>
    </citation>
    <scope>IDENTIFICATION</scope>
</reference>
<feature type="region of interest" description="Disordered" evidence="10">
    <location>
        <begin position="114"/>
        <end position="187"/>
    </location>
</feature>
<dbReference type="GO" id="GO:0042975">
    <property type="term" value="F:peroxisome proliferator activated receptor binding"/>
    <property type="evidence" value="ECO:0007669"/>
    <property type="project" value="TreeGrafter"/>
</dbReference>
<keyword evidence="6" id="KW-0862">Zinc</keyword>
<dbReference type="GO" id="GO:0035517">
    <property type="term" value="C:PR-DUB complex"/>
    <property type="evidence" value="ECO:0007669"/>
    <property type="project" value="TreeGrafter"/>
</dbReference>
<feature type="compositionally biased region" description="Basic and acidic residues" evidence="10">
    <location>
        <begin position="463"/>
        <end position="489"/>
    </location>
</feature>
<evidence type="ECO:0000256" key="8">
    <source>
        <dbReference type="ARBA" id="ARBA00023163"/>
    </source>
</evidence>
<evidence type="ECO:0000256" key="6">
    <source>
        <dbReference type="ARBA" id="ARBA00022833"/>
    </source>
</evidence>
<keyword evidence="14" id="KW-1185">Reference proteome</keyword>
<feature type="region of interest" description="Disordered" evidence="10">
    <location>
        <begin position="206"/>
        <end position="228"/>
    </location>
</feature>
<feature type="compositionally biased region" description="Gly residues" evidence="10">
    <location>
        <begin position="658"/>
        <end position="676"/>
    </location>
</feature>
<protein>
    <recommendedName>
        <fullName evidence="15">ASXL transcriptional regulator 1</fullName>
    </recommendedName>
</protein>
<evidence type="ECO:0000259" key="11">
    <source>
        <dbReference type="PROSITE" id="PS51913"/>
    </source>
</evidence>
<feature type="domain" description="HTH HARE-type" evidence="11">
    <location>
        <begin position="27"/>
        <end position="101"/>
    </location>
</feature>
<evidence type="ECO:0000313" key="13">
    <source>
        <dbReference type="Ensembl" id="ENSCMIP00000040236.1"/>
    </source>
</evidence>
<feature type="region of interest" description="Disordered" evidence="10">
    <location>
        <begin position="411"/>
        <end position="587"/>
    </location>
</feature>
<dbReference type="GO" id="GO:0009887">
    <property type="term" value="P:animal organ morphogenesis"/>
    <property type="evidence" value="ECO:0007669"/>
    <property type="project" value="TreeGrafter"/>
</dbReference>
<evidence type="ECO:0000256" key="4">
    <source>
        <dbReference type="ARBA" id="ARBA00022723"/>
    </source>
</evidence>
<dbReference type="PROSITE" id="PS51913">
    <property type="entry name" value="HTH_HARE"/>
    <property type="match status" value="1"/>
</dbReference>
<dbReference type="PROSITE" id="PS51916">
    <property type="entry name" value="DEUBAD"/>
    <property type="match status" value="1"/>
</dbReference>
<reference evidence="14" key="3">
    <citation type="journal article" date="2014" name="Nature">
        <title>Elephant shark genome provides unique insights into gnathostome evolution.</title>
        <authorList>
            <consortium name="International Elephant Shark Genome Sequencing Consortium"/>
            <person name="Venkatesh B."/>
            <person name="Lee A.P."/>
            <person name="Ravi V."/>
            <person name="Maurya A.K."/>
            <person name="Lian M.M."/>
            <person name="Swann J.B."/>
            <person name="Ohta Y."/>
            <person name="Flajnik M.F."/>
            <person name="Sutoh Y."/>
            <person name="Kasahara M."/>
            <person name="Hoon S."/>
            <person name="Gangu V."/>
            <person name="Roy S.W."/>
            <person name="Irimia M."/>
            <person name="Korzh V."/>
            <person name="Kondrychyn I."/>
            <person name="Lim Z.W."/>
            <person name="Tay B.H."/>
            <person name="Tohari S."/>
            <person name="Kong K.W."/>
            <person name="Ho S."/>
            <person name="Lorente-Galdos B."/>
            <person name="Quilez J."/>
            <person name="Marques-Bonet T."/>
            <person name="Raney B.J."/>
            <person name="Ingham P.W."/>
            <person name="Tay A."/>
            <person name="Hillier L.W."/>
            <person name="Minx P."/>
            <person name="Boehm T."/>
            <person name="Wilson R.K."/>
            <person name="Brenner S."/>
            <person name="Warren W.C."/>
        </authorList>
    </citation>
    <scope>NUCLEOTIDE SEQUENCE [LARGE SCALE GENOMIC DNA]</scope>
</reference>
<keyword evidence="7" id="KW-0805">Transcription regulation</keyword>
<dbReference type="GO" id="GO:0003682">
    <property type="term" value="F:chromatin binding"/>
    <property type="evidence" value="ECO:0007669"/>
    <property type="project" value="TreeGrafter"/>
</dbReference>
<feature type="compositionally biased region" description="Basic and acidic residues" evidence="10">
    <location>
        <begin position="1006"/>
        <end position="1020"/>
    </location>
</feature>
<dbReference type="GO" id="GO:0003677">
    <property type="term" value="F:DNA binding"/>
    <property type="evidence" value="ECO:0007669"/>
    <property type="project" value="InterPro"/>
</dbReference>
<evidence type="ECO:0000256" key="2">
    <source>
        <dbReference type="ARBA" id="ARBA00006391"/>
    </source>
</evidence>
<feature type="region of interest" description="Disordered" evidence="10">
    <location>
        <begin position="1123"/>
        <end position="1165"/>
    </location>
</feature>
<feature type="domain" description="DEUBAD" evidence="12">
    <location>
        <begin position="273"/>
        <end position="382"/>
    </location>
</feature>
<feature type="compositionally biased region" description="Basic and acidic residues" evidence="10">
    <location>
        <begin position="524"/>
        <end position="541"/>
    </location>
</feature>
<reference evidence="13" key="5">
    <citation type="submission" date="2025-09" db="UniProtKB">
        <authorList>
            <consortium name="Ensembl"/>
        </authorList>
    </citation>
    <scope>IDENTIFICATION</scope>
</reference>
<proteinExistence type="inferred from homology"/>
<dbReference type="Ensembl" id="ENSCMIT00000040808.1">
    <property type="protein sequence ID" value="ENSCMIP00000040236.1"/>
    <property type="gene ID" value="ENSCMIG00000016795.1"/>
</dbReference>
<feature type="compositionally biased region" description="Pro residues" evidence="10">
    <location>
        <begin position="1127"/>
        <end position="1140"/>
    </location>
</feature>
<feature type="region of interest" description="Disordered" evidence="10">
    <location>
        <begin position="902"/>
        <end position="1090"/>
    </location>
</feature>
<comment type="subcellular location">
    <subcellularLocation>
        <location evidence="1">Nucleus</location>
    </subcellularLocation>
</comment>